<reference evidence="2 3" key="1">
    <citation type="journal article" date="2019" name="Commun. Biol.">
        <title>The bagworm genome reveals a unique fibroin gene that provides high tensile strength.</title>
        <authorList>
            <person name="Kono N."/>
            <person name="Nakamura H."/>
            <person name="Ohtoshi R."/>
            <person name="Tomita M."/>
            <person name="Numata K."/>
            <person name="Arakawa K."/>
        </authorList>
    </citation>
    <scope>NUCLEOTIDE SEQUENCE [LARGE SCALE GENOMIC DNA]</scope>
</reference>
<feature type="compositionally biased region" description="Basic and acidic residues" evidence="1">
    <location>
        <begin position="263"/>
        <end position="275"/>
    </location>
</feature>
<dbReference type="Proteomes" id="UP000299102">
    <property type="component" value="Unassembled WGS sequence"/>
</dbReference>
<protein>
    <submittedName>
        <fullName evidence="2">Uncharacterized protein</fullName>
    </submittedName>
</protein>
<dbReference type="EMBL" id="BGZK01002128">
    <property type="protein sequence ID" value="GBP90949.1"/>
    <property type="molecule type" value="Genomic_DNA"/>
</dbReference>
<feature type="region of interest" description="Disordered" evidence="1">
    <location>
        <begin position="343"/>
        <end position="371"/>
    </location>
</feature>
<feature type="compositionally biased region" description="Polar residues" evidence="1">
    <location>
        <begin position="359"/>
        <end position="369"/>
    </location>
</feature>
<sequence>MRSFPGRRRHRRPIREEAAAHLLGRLIIRRALGLCQQVTLSACNTRASWSIDGALIPDALARDASRTPTDDEPLFNLLPNDVLTSVNYVVAMPSRALLFLIFIRRAYKIVSTSGHTTPIGLVSPLLEIKTGDGEERNLNRREKYLEARKGKSQSGKAPLGGAGRLPESTQMHAEIELCRRAAIEPQLAFRKTPRAGGRYHRRAGAGDGAMFVTATVEAFVCVLFVRESGRAEDGQKRLLLLHNVDGQKKKISLMQSRPPRAAFAEEAKPARRGAERPSGAAGPPPSAAPAAARHAPAFGVMLQRAAPSAPRARLDSQLECYQPRYHTIREREPPLDTLRARATAKRPHQGRADAVAPPRQQQRTANNQLPPIAPHARKKKELGTSQRIHPSGYTRIRGAVPAIALIILLRALLW</sequence>
<proteinExistence type="predicted"/>
<name>A0A4C1ZV79_EUMVA</name>
<comment type="caution">
    <text evidence="2">The sequence shown here is derived from an EMBL/GenBank/DDBJ whole genome shotgun (WGS) entry which is preliminary data.</text>
</comment>
<organism evidence="2 3">
    <name type="scientific">Eumeta variegata</name>
    <name type="common">Bagworm moth</name>
    <name type="synonym">Eumeta japonica</name>
    <dbReference type="NCBI Taxonomy" id="151549"/>
    <lineage>
        <taxon>Eukaryota</taxon>
        <taxon>Metazoa</taxon>
        <taxon>Ecdysozoa</taxon>
        <taxon>Arthropoda</taxon>
        <taxon>Hexapoda</taxon>
        <taxon>Insecta</taxon>
        <taxon>Pterygota</taxon>
        <taxon>Neoptera</taxon>
        <taxon>Endopterygota</taxon>
        <taxon>Lepidoptera</taxon>
        <taxon>Glossata</taxon>
        <taxon>Ditrysia</taxon>
        <taxon>Tineoidea</taxon>
        <taxon>Psychidae</taxon>
        <taxon>Oiketicinae</taxon>
        <taxon>Eumeta</taxon>
    </lineage>
</organism>
<evidence type="ECO:0000313" key="3">
    <source>
        <dbReference type="Proteomes" id="UP000299102"/>
    </source>
</evidence>
<evidence type="ECO:0000256" key="1">
    <source>
        <dbReference type="SAM" id="MobiDB-lite"/>
    </source>
</evidence>
<keyword evidence="3" id="KW-1185">Reference proteome</keyword>
<feature type="region of interest" description="Disordered" evidence="1">
    <location>
        <begin position="252"/>
        <end position="292"/>
    </location>
</feature>
<accession>A0A4C1ZV79</accession>
<feature type="region of interest" description="Disordered" evidence="1">
    <location>
        <begin position="146"/>
        <end position="165"/>
    </location>
</feature>
<dbReference type="OrthoDB" id="7314485at2759"/>
<dbReference type="AlphaFoldDB" id="A0A4C1ZV79"/>
<gene>
    <name evidence="2" type="ORF">EVAR_64540_1</name>
</gene>
<evidence type="ECO:0000313" key="2">
    <source>
        <dbReference type="EMBL" id="GBP90949.1"/>
    </source>
</evidence>